<accession>A0A1J0W099</accession>
<keyword evidence="1" id="KW-0472">Membrane</keyword>
<proteinExistence type="predicted"/>
<sequence>MAGSGIRFINISSGPVLILCMRNLLHEYKTPKKVYIRLIAYGLPLTLVSFLVAVYGGSLPELLFGSIGTVFFGGCLIAAIIRLLSKTPELILYKEGIYSFQTGYIPWTNIYRADVHTSMIGSDDFLELYLRDRRAYMKTRPILARIIAYGNRMIGHQYASISMSLIYHSSASRIIYVIHSNCPDVETPLSMLHEEEH</sequence>
<dbReference type="KEGG" id="nsl:BOX37_31285"/>
<dbReference type="InterPro" id="IPR048136">
    <property type="entry name" value="STM3941-like"/>
</dbReference>
<name>A0A1J0W099_9NOCA</name>
<evidence type="ECO:0000313" key="2">
    <source>
        <dbReference type="EMBL" id="APE37678.1"/>
    </source>
</evidence>
<gene>
    <name evidence="2" type="ORF">BOX37_31285</name>
</gene>
<protein>
    <submittedName>
        <fullName evidence="2">Uncharacterized protein</fullName>
    </submittedName>
</protein>
<dbReference type="NCBIfam" id="NF041635">
    <property type="entry name" value="STM3941_fam"/>
    <property type="match status" value="1"/>
</dbReference>
<feature type="transmembrane region" description="Helical" evidence="1">
    <location>
        <begin position="34"/>
        <end position="56"/>
    </location>
</feature>
<dbReference type="EMBL" id="CP018082">
    <property type="protein sequence ID" value="APE37678.1"/>
    <property type="molecule type" value="Genomic_DNA"/>
</dbReference>
<keyword evidence="1" id="KW-1133">Transmembrane helix</keyword>
<keyword evidence="3" id="KW-1185">Reference proteome</keyword>
<reference evidence="2" key="1">
    <citation type="submission" date="2016-11" db="EMBL/GenBank/DDBJ databases">
        <authorList>
            <person name="Jaros S."/>
            <person name="Januszkiewicz K."/>
            <person name="Wedrychowicz H."/>
        </authorList>
    </citation>
    <scope>NUCLEOTIDE SEQUENCE [LARGE SCALE GENOMIC DNA]</scope>
    <source>
        <strain evidence="2">Y48</strain>
    </source>
</reference>
<dbReference type="AlphaFoldDB" id="A0A1J0W099"/>
<feature type="transmembrane region" description="Helical" evidence="1">
    <location>
        <begin position="62"/>
        <end position="84"/>
    </location>
</feature>
<dbReference type="Proteomes" id="UP000183810">
    <property type="component" value="Chromosome"/>
</dbReference>
<keyword evidence="1" id="KW-0812">Transmembrane</keyword>
<organism evidence="2 3">
    <name type="scientific">Nocardia mangyaensis</name>
    <dbReference type="NCBI Taxonomy" id="2213200"/>
    <lineage>
        <taxon>Bacteria</taxon>
        <taxon>Bacillati</taxon>
        <taxon>Actinomycetota</taxon>
        <taxon>Actinomycetes</taxon>
        <taxon>Mycobacteriales</taxon>
        <taxon>Nocardiaceae</taxon>
        <taxon>Nocardia</taxon>
    </lineage>
</organism>
<evidence type="ECO:0000313" key="3">
    <source>
        <dbReference type="Proteomes" id="UP000183810"/>
    </source>
</evidence>
<evidence type="ECO:0000256" key="1">
    <source>
        <dbReference type="SAM" id="Phobius"/>
    </source>
</evidence>